<comment type="caution">
    <text evidence="1">The sequence shown here is derived from an EMBL/GenBank/DDBJ whole genome shotgun (WGS) entry which is preliminary data.</text>
</comment>
<evidence type="ECO:0000313" key="1">
    <source>
        <dbReference type="EMBL" id="RDD64555.1"/>
    </source>
</evidence>
<organism evidence="1 2">
    <name type="scientific">Thalassococcus profundi</name>
    <dbReference type="NCBI Taxonomy" id="2282382"/>
    <lineage>
        <taxon>Bacteria</taxon>
        <taxon>Pseudomonadati</taxon>
        <taxon>Pseudomonadota</taxon>
        <taxon>Alphaproteobacteria</taxon>
        <taxon>Rhodobacterales</taxon>
        <taxon>Roseobacteraceae</taxon>
        <taxon>Thalassococcus</taxon>
    </lineage>
</organism>
<gene>
    <name evidence="1" type="ORF">DU478_19255</name>
</gene>
<dbReference type="RefSeq" id="WP_065331793.1">
    <property type="nucleotide sequence ID" value="NZ_QPMK01000020.1"/>
</dbReference>
<dbReference type="AlphaFoldDB" id="A0A369TJI5"/>
<reference evidence="1 2" key="1">
    <citation type="submission" date="2018-07" db="EMBL/GenBank/DDBJ databases">
        <title>Thalassococcus profundi sp. nov., a marine bacterium isolated from deep seawater of Okinawa Trough.</title>
        <authorList>
            <person name="Yu M."/>
        </authorList>
    </citation>
    <scope>NUCLEOTIDE SEQUENCE [LARGE SCALE GENOMIC DNA]</scope>
    <source>
        <strain evidence="1 2">WRAS1</strain>
    </source>
</reference>
<dbReference type="Proteomes" id="UP000253977">
    <property type="component" value="Unassembled WGS sequence"/>
</dbReference>
<protein>
    <submittedName>
        <fullName evidence="1">Uncharacterized protein</fullName>
    </submittedName>
</protein>
<keyword evidence="2" id="KW-1185">Reference proteome</keyword>
<name>A0A369TJI5_9RHOB</name>
<dbReference type="InterPro" id="IPR036388">
    <property type="entry name" value="WH-like_DNA-bd_sf"/>
</dbReference>
<dbReference type="Gene3D" id="1.10.10.10">
    <property type="entry name" value="Winged helix-like DNA-binding domain superfamily/Winged helix DNA-binding domain"/>
    <property type="match status" value="1"/>
</dbReference>
<evidence type="ECO:0000313" key="2">
    <source>
        <dbReference type="Proteomes" id="UP000253977"/>
    </source>
</evidence>
<sequence length="268" mass="31732">MCIEPLRKRTVSGKLYTRRDEISAFIRLSLDWPFDELLNKAAMRDRRHADYVPSEVLLYHLRQTKTDNADGRFVALYNILLDRIEAACPRPNSRRGDKDVEDFRVAEIRDKTIERVTELMFEDRRGYVEQLDAYEVFFDRAVRSVRIDKFRQVSGRENATESVVHHDDSEDIREEVEEALERYKKSGLTKEEDFDYRFRIRRAIDALPEEERKVIDLMLAAIPIETNKDGEPSMTQLLGCVEKTVRNRRDRAFEKIRRALKLEDNDDQ</sequence>
<dbReference type="EMBL" id="QPMK01000020">
    <property type="protein sequence ID" value="RDD64555.1"/>
    <property type="molecule type" value="Genomic_DNA"/>
</dbReference>
<accession>A0A369TJI5</accession>
<proteinExistence type="predicted"/>
<dbReference type="OrthoDB" id="7548639at2"/>